<keyword evidence="1" id="KW-0378">Hydrolase</keyword>
<dbReference type="CDD" id="cd05829">
    <property type="entry name" value="Sortase_F"/>
    <property type="match status" value="1"/>
</dbReference>
<gene>
    <name evidence="4" type="ORF">JL106_19180</name>
</gene>
<sequence>MGPGEPAVARQQPRGRWPVGWCTGLVALLVAAVAVLAGCGTPQTTAPQPGPEVAGTLDVRAPGSGGGTNTTATPAPVPIPADAATTGADPGGPGATAPPGGSTTALVPPADATPTSPTLPASPPVSMRIPAIGVDIGMLELGQNPDGTVQVPPLDDPASTPGWYDRSPSPGALGPSVILGHVDTKQFGPGVFYELGALHPGDEVEVTRADGLVAMFRIEAVRSVLKAEFPTREVYGNLDHAGLRLITCGGQFDPDASSYTSNVIAFARLVGSRPA</sequence>
<keyword evidence="3" id="KW-1133">Transmembrane helix</keyword>
<evidence type="ECO:0000256" key="2">
    <source>
        <dbReference type="SAM" id="MobiDB-lite"/>
    </source>
</evidence>
<dbReference type="InterPro" id="IPR042001">
    <property type="entry name" value="Sortase_F"/>
</dbReference>
<keyword evidence="3" id="KW-0472">Membrane</keyword>
<protein>
    <submittedName>
        <fullName evidence="4">Class F sortase</fullName>
    </submittedName>
</protein>
<keyword evidence="5" id="KW-1185">Reference proteome</keyword>
<dbReference type="GO" id="GO:0016787">
    <property type="term" value="F:hydrolase activity"/>
    <property type="evidence" value="ECO:0007669"/>
    <property type="project" value="UniProtKB-KW"/>
</dbReference>
<evidence type="ECO:0000256" key="3">
    <source>
        <dbReference type="SAM" id="Phobius"/>
    </source>
</evidence>
<comment type="caution">
    <text evidence="4">The sequence shown here is derived from an EMBL/GenBank/DDBJ whole genome shotgun (WGS) entry which is preliminary data.</text>
</comment>
<dbReference type="AlphaFoldDB" id="A0A938YH59"/>
<dbReference type="Gene3D" id="2.40.260.10">
    <property type="entry name" value="Sortase"/>
    <property type="match status" value="1"/>
</dbReference>
<reference evidence="4" key="1">
    <citation type="submission" date="2021-01" db="EMBL/GenBank/DDBJ databases">
        <title>YIM 132084 draft genome.</title>
        <authorList>
            <person name="An D."/>
        </authorList>
    </citation>
    <scope>NUCLEOTIDE SEQUENCE</scope>
    <source>
        <strain evidence="4">YIM 132084</strain>
    </source>
</reference>
<dbReference type="InterPro" id="IPR005754">
    <property type="entry name" value="Sortase"/>
</dbReference>
<name>A0A938YH59_9ACTN</name>
<feature type="compositionally biased region" description="Low complexity" evidence="2">
    <location>
        <begin position="95"/>
        <end position="119"/>
    </location>
</feature>
<keyword evidence="3" id="KW-0812">Transmembrane</keyword>
<evidence type="ECO:0000313" key="4">
    <source>
        <dbReference type="EMBL" id="MBM9469416.1"/>
    </source>
</evidence>
<evidence type="ECO:0000256" key="1">
    <source>
        <dbReference type="ARBA" id="ARBA00022801"/>
    </source>
</evidence>
<organism evidence="4 5">
    <name type="scientific">Nakamurella leprariae</name>
    <dbReference type="NCBI Taxonomy" id="2803911"/>
    <lineage>
        <taxon>Bacteria</taxon>
        <taxon>Bacillati</taxon>
        <taxon>Actinomycetota</taxon>
        <taxon>Actinomycetes</taxon>
        <taxon>Nakamurellales</taxon>
        <taxon>Nakamurellaceae</taxon>
        <taxon>Nakamurella</taxon>
    </lineage>
</organism>
<dbReference type="NCBIfam" id="NF033748">
    <property type="entry name" value="class_F_sortase"/>
    <property type="match status" value="1"/>
</dbReference>
<accession>A0A938YH59</accession>
<dbReference type="EMBL" id="JAERWK010000026">
    <property type="protein sequence ID" value="MBM9469416.1"/>
    <property type="molecule type" value="Genomic_DNA"/>
</dbReference>
<dbReference type="InterPro" id="IPR023365">
    <property type="entry name" value="Sortase_dom-sf"/>
</dbReference>
<dbReference type="SUPFAM" id="SSF63817">
    <property type="entry name" value="Sortase"/>
    <property type="match status" value="1"/>
</dbReference>
<dbReference type="Pfam" id="PF04203">
    <property type="entry name" value="Sortase"/>
    <property type="match status" value="1"/>
</dbReference>
<dbReference type="Proteomes" id="UP000663792">
    <property type="component" value="Unassembled WGS sequence"/>
</dbReference>
<dbReference type="RefSeq" id="WP_205262378.1">
    <property type="nucleotide sequence ID" value="NZ_JAERWK010000026.1"/>
</dbReference>
<proteinExistence type="predicted"/>
<feature type="compositionally biased region" description="Low complexity" evidence="2">
    <location>
        <begin position="69"/>
        <end position="88"/>
    </location>
</feature>
<feature type="transmembrane region" description="Helical" evidence="3">
    <location>
        <begin position="19"/>
        <end position="38"/>
    </location>
</feature>
<evidence type="ECO:0000313" key="5">
    <source>
        <dbReference type="Proteomes" id="UP000663792"/>
    </source>
</evidence>
<feature type="region of interest" description="Disordered" evidence="2">
    <location>
        <begin position="43"/>
        <end position="125"/>
    </location>
</feature>